<feature type="domain" description="ABC transporter" evidence="10">
    <location>
        <begin position="261"/>
        <end position="501"/>
    </location>
</feature>
<evidence type="ECO:0000256" key="2">
    <source>
        <dbReference type="ARBA" id="ARBA00022448"/>
    </source>
</evidence>
<dbReference type="InterPro" id="IPR017871">
    <property type="entry name" value="ABC_transporter-like_CS"/>
</dbReference>
<reference evidence="11 12" key="1">
    <citation type="submission" date="2017-05" db="EMBL/GenBank/DDBJ databases">
        <title>Functional genome analysis of Paenibacillus pasadenensis strain R16: insights on endophytic life style and antifungal activity.</title>
        <authorList>
            <person name="Passera A."/>
            <person name="Marcolungo L."/>
            <person name="Casati P."/>
            <person name="Brasca M."/>
            <person name="Quaglino F."/>
            <person name="Delledonne M."/>
        </authorList>
    </citation>
    <scope>NUCLEOTIDE SEQUENCE [LARGE SCALE GENOMIC DNA]</scope>
    <source>
        <strain evidence="11 12">R16</strain>
    </source>
</reference>
<keyword evidence="9" id="KW-0472">Membrane</keyword>
<gene>
    <name evidence="11" type="ORF">B8V81_3840</name>
</gene>
<keyword evidence="6" id="KW-0547">Nucleotide-binding</keyword>
<evidence type="ECO:0000256" key="5">
    <source>
        <dbReference type="ARBA" id="ARBA00022737"/>
    </source>
</evidence>
<dbReference type="InterPro" id="IPR050107">
    <property type="entry name" value="ABC_carbohydrate_import_ATPase"/>
</dbReference>
<evidence type="ECO:0000256" key="7">
    <source>
        <dbReference type="ARBA" id="ARBA00022840"/>
    </source>
</evidence>
<organism evidence="11 12">
    <name type="scientific">Paenibacillus pasadenensis</name>
    <dbReference type="NCBI Taxonomy" id="217090"/>
    <lineage>
        <taxon>Bacteria</taxon>
        <taxon>Bacillati</taxon>
        <taxon>Bacillota</taxon>
        <taxon>Bacilli</taxon>
        <taxon>Bacillales</taxon>
        <taxon>Paenibacillaceae</taxon>
        <taxon>Paenibacillus</taxon>
    </lineage>
</organism>
<sequence>MVKSLTELLRMNGIVKSFPGVKALSGVDLELQSGELHALIGENGAGKSTLMKILAGVYKKDEGRIFIKGEEVVDLDPDSAQKRGISIIFQEFNLFSDLTIAENIFIRREPKHALFNFVIDDRELKRKTREVLDMLDLKLDPDQQVGRLSVAEQQMVEIAKALSMDAQILVMDEPTAALTESEIKELFKVIRNLKKNGVGIIYISHRLEELNEICDRVTILRDGSYIKTERFQDMTMNSLISSMVGRDLSEKFPPKPHTKADRSEVLLQVNKIRRGTKLDVEDLKLYKGEILGIYGLMGSGRTELARAIFGADRVDQFDVRIFGEPMKVRAPYDAIAYGLAYLTEDRKKDGLALDLSIEYNITLPSLEKITSVGVVSDRKAALTSEKYVQDLRVKTPSIHQLAKNLSGGNQQKVIIGKWLAKQSRIVIFDEPTRGIDVGAKYEVYELMYRLVQEGIGVIMISSELPEIIGISDRVVIMREGRVTGELDAEDLTEVGILSHAIH</sequence>
<dbReference type="SMART" id="SM00382">
    <property type="entry name" value="AAA"/>
    <property type="match status" value="2"/>
</dbReference>
<name>A0A2N5N541_9BACL</name>
<evidence type="ECO:0000256" key="3">
    <source>
        <dbReference type="ARBA" id="ARBA00022475"/>
    </source>
</evidence>
<dbReference type="CDD" id="cd03215">
    <property type="entry name" value="ABC_Carb_Monos_II"/>
    <property type="match status" value="1"/>
</dbReference>
<keyword evidence="5" id="KW-0677">Repeat</keyword>
<dbReference type="GO" id="GO:0005886">
    <property type="term" value="C:plasma membrane"/>
    <property type="evidence" value="ECO:0007669"/>
    <property type="project" value="UniProtKB-SubCell"/>
</dbReference>
<keyword evidence="4" id="KW-0762">Sugar transport</keyword>
<dbReference type="PROSITE" id="PS00211">
    <property type="entry name" value="ABC_TRANSPORTER_1"/>
    <property type="match status" value="1"/>
</dbReference>
<comment type="caution">
    <text evidence="11">The sequence shown here is derived from an EMBL/GenBank/DDBJ whole genome shotgun (WGS) entry which is preliminary data.</text>
</comment>
<dbReference type="Proteomes" id="UP000234789">
    <property type="component" value="Unassembled WGS sequence"/>
</dbReference>
<dbReference type="InterPro" id="IPR003593">
    <property type="entry name" value="AAA+_ATPase"/>
</dbReference>
<evidence type="ECO:0000259" key="10">
    <source>
        <dbReference type="PROSITE" id="PS50893"/>
    </source>
</evidence>
<dbReference type="PROSITE" id="PS50893">
    <property type="entry name" value="ABC_TRANSPORTER_2"/>
    <property type="match status" value="2"/>
</dbReference>
<dbReference type="InterPro" id="IPR003439">
    <property type="entry name" value="ABC_transporter-like_ATP-bd"/>
</dbReference>
<dbReference type="PANTHER" id="PTHR43790">
    <property type="entry name" value="CARBOHYDRATE TRANSPORT ATP-BINDING PROTEIN MG119-RELATED"/>
    <property type="match status" value="1"/>
</dbReference>
<dbReference type="Gene3D" id="3.40.50.300">
    <property type="entry name" value="P-loop containing nucleotide triphosphate hydrolases"/>
    <property type="match status" value="2"/>
</dbReference>
<evidence type="ECO:0000313" key="12">
    <source>
        <dbReference type="Proteomes" id="UP000234789"/>
    </source>
</evidence>
<dbReference type="AlphaFoldDB" id="A0A2N5N541"/>
<evidence type="ECO:0000256" key="8">
    <source>
        <dbReference type="ARBA" id="ARBA00022967"/>
    </source>
</evidence>
<dbReference type="InterPro" id="IPR027417">
    <property type="entry name" value="P-loop_NTPase"/>
</dbReference>
<dbReference type="Pfam" id="PF00005">
    <property type="entry name" value="ABC_tran"/>
    <property type="match status" value="2"/>
</dbReference>
<keyword evidence="2" id="KW-0813">Transport</keyword>
<comment type="subcellular location">
    <subcellularLocation>
        <location evidence="1">Cell membrane</location>
        <topology evidence="1">Peripheral membrane protein</topology>
    </subcellularLocation>
</comment>
<evidence type="ECO:0000256" key="1">
    <source>
        <dbReference type="ARBA" id="ARBA00004202"/>
    </source>
</evidence>
<dbReference type="EMBL" id="NFEZ01000004">
    <property type="protein sequence ID" value="PLT45409.1"/>
    <property type="molecule type" value="Genomic_DNA"/>
</dbReference>
<proteinExistence type="predicted"/>
<feature type="domain" description="ABC transporter" evidence="10">
    <location>
        <begin position="9"/>
        <end position="247"/>
    </location>
</feature>
<keyword evidence="3" id="KW-1003">Cell membrane</keyword>
<dbReference type="CDD" id="cd03216">
    <property type="entry name" value="ABC_Carb_Monos_I"/>
    <property type="match status" value="1"/>
</dbReference>
<protein>
    <submittedName>
        <fullName evidence="11">Ribose ABC transport system, ATP-binding protein RbsA</fullName>
    </submittedName>
</protein>
<accession>A0A2N5N541</accession>
<evidence type="ECO:0000313" key="11">
    <source>
        <dbReference type="EMBL" id="PLT45409.1"/>
    </source>
</evidence>
<dbReference type="FunFam" id="3.40.50.300:FF:000127">
    <property type="entry name" value="Ribose import ATP-binding protein RbsA"/>
    <property type="match status" value="1"/>
</dbReference>
<evidence type="ECO:0000256" key="6">
    <source>
        <dbReference type="ARBA" id="ARBA00022741"/>
    </source>
</evidence>
<dbReference type="PANTHER" id="PTHR43790:SF3">
    <property type="entry name" value="D-ALLOSE IMPORT ATP-BINDING PROTEIN ALSA-RELATED"/>
    <property type="match status" value="1"/>
</dbReference>
<evidence type="ECO:0000256" key="9">
    <source>
        <dbReference type="ARBA" id="ARBA00023136"/>
    </source>
</evidence>
<keyword evidence="12" id="KW-1185">Reference proteome</keyword>
<dbReference type="GO" id="GO:0016887">
    <property type="term" value="F:ATP hydrolysis activity"/>
    <property type="evidence" value="ECO:0007669"/>
    <property type="project" value="InterPro"/>
</dbReference>
<dbReference type="GO" id="GO:0005524">
    <property type="term" value="F:ATP binding"/>
    <property type="evidence" value="ECO:0007669"/>
    <property type="project" value="UniProtKB-KW"/>
</dbReference>
<evidence type="ECO:0000256" key="4">
    <source>
        <dbReference type="ARBA" id="ARBA00022597"/>
    </source>
</evidence>
<keyword evidence="8" id="KW-1278">Translocase</keyword>
<keyword evidence="7 11" id="KW-0067">ATP-binding</keyword>
<dbReference type="SUPFAM" id="SSF52540">
    <property type="entry name" value="P-loop containing nucleoside triphosphate hydrolases"/>
    <property type="match status" value="2"/>
</dbReference>